<evidence type="ECO:0000313" key="2">
    <source>
        <dbReference type="EMBL" id="JAP67589.1"/>
    </source>
</evidence>
<proteinExistence type="evidence at transcript level"/>
<dbReference type="EMBL" id="GEFH01000992">
    <property type="protein sequence ID" value="JAP67589.1"/>
    <property type="molecule type" value="mRNA"/>
</dbReference>
<name>A0A131XKH6_9ACAR</name>
<dbReference type="AlphaFoldDB" id="A0A131XKH6"/>
<feature type="signal peptide" evidence="1">
    <location>
        <begin position="1"/>
        <end position="30"/>
    </location>
</feature>
<feature type="chain" id="PRO_5007283881" evidence="1">
    <location>
        <begin position="31"/>
        <end position="75"/>
    </location>
</feature>
<evidence type="ECO:0000256" key="1">
    <source>
        <dbReference type="SAM" id="SignalP"/>
    </source>
</evidence>
<reference evidence="2" key="1">
    <citation type="journal article" date="2017" name="Ticks Tick Borne Dis.">
        <title>An insight into the sialome of Hyalomma excavatum.</title>
        <authorList>
            <person name="Ribeiro J.M."/>
            <person name="Slovak M."/>
            <person name="Francischetti I.M."/>
        </authorList>
    </citation>
    <scope>NUCLEOTIDE SEQUENCE</scope>
    <source>
        <strain evidence="2">Samish</strain>
        <tissue evidence="2">Salivary glands</tissue>
    </source>
</reference>
<sequence>MALVSFRSAIVTLFILLAMFMCYGMPGVSAEEDIEVCEETCGQHNNYRCTDPCFCVHRDGAKDGICIRVIESKQS</sequence>
<protein>
    <submittedName>
        <fullName evidence="2">Putative secreted protein</fullName>
    </submittedName>
</protein>
<organism evidence="2">
    <name type="scientific">Hyalomma excavatum</name>
    <dbReference type="NCBI Taxonomy" id="257692"/>
    <lineage>
        <taxon>Eukaryota</taxon>
        <taxon>Metazoa</taxon>
        <taxon>Ecdysozoa</taxon>
        <taxon>Arthropoda</taxon>
        <taxon>Chelicerata</taxon>
        <taxon>Arachnida</taxon>
        <taxon>Acari</taxon>
        <taxon>Parasitiformes</taxon>
        <taxon>Ixodida</taxon>
        <taxon>Ixodoidea</taxon>
        <taxon>Ixodidae</taxon>
        <taxon>Hyalomminae</taxon>
        <taxon>Hyalomma</taxon>
    </lineage>
</organism>
<accession>A0A131XKH6</accession>
<keyword evidence="1" id="KW-0732">Signal</keyword>